<feature type="compositionally biased region" description="Pro residues" evidence="1">
    <location>
        <begin position="1"/>
        <end position="17"/>
    </location>
</feature>
<feature type="transmembrane region" description="Helical" evidence="2">
    <location>
        <begin position="367"/>
        <end position="387"/>
    </location>
</feature>
<organism evidence="3 4">
    <name type="scientific">Fusarium sarcochroum</name>
    <dbReference type="NCBI Taxonomy" id="1208366"/>
    <lineage>
        <taxon>Eukaryota</taxon>
        <taxon>Fungi</taxon>
        <taxon>Dikarya</taxon>
        <taxon>Ascomycota</taxon>
        <taxon>Pezizomycotina</taxon>
        <taxon>Sordariomycetes</taxon>
        <taxon>Hypocreomycetidae</taxon>
        <taxon>Hypocreales</taxon>
        <taxon>Nectriaceae</taxon>
        <taxon>Fusarium</taxon>
        <taxon>Fusarium lateritium species complex</taxon>
    </lineage>
</organism>
<name>A0A8H4TSJ1_9HYPO</name>
<evidence type="ECO:0000313" key="3">
    <source>
        <dbReference type="EMBL" id="KAF4963351.1"/>
    </source>
</evidence>
<keyword evidence="2" id="KW-0472">Membrane</keyword>
<evidence type="ECO:0000256" key="1">
    <source>
        <dbReference type="SAM" id="MobiDB-lite"/>
    </source>
</evidence>
<dbReference type="PANTHER" id="PTHR35872">
    <property type="entry name" value="INTEGRAL MEMBRANE PROTEIN (AFU_ORTHOLOGUE AFUA_5G07110)"/>
    <property type="match status" value="1"/>
</dbReference>
<dbReference type="Proteomes" id="UP000622797">
    <property type="component" value="Unassembled WGS sequence"/>
</dbReference>
<dbReference type="EMBL" id="JABEXW010000479">
    <property type="protein sequence ID" value="KAF4963351.1"/>
    <property type="molecule type" value="Genomic_DNA"/>
</dbReference>
<sequence length="405" mass="45314">MSKPPPPPHPPASPPTSSPTAATPSNGFVNRVRGASISLINANPQLGMWQATGTAIAQAPNLTELRDAESGGDKIEFNAQGHSARYAVPDPDGELTLVKTSTLTRRPSIRLATPKFKKDPFREEPAVIAEEAQVDQAPTTTEPGITEAPTEQHDRHHFHLRRRQSLYEKHKADDKEKWGPTIVNGLKAFRKFFLTPSGFLITLYGLNIVAWGAMLFFLLLNTAPAMNHPSANDNNSARKKWIEIDSQILNALFCVTGFGLAPWRFRDWYRYTRSVHWKNVPAMQKLAEQNKAWFRPPAWATDVQTNPTDSAIELKRLATFTGEKAPPTPLWKLGFTIYMMVLNTFLQAVLCYWMWAYNRINRPSWATGTFIALGCGTGLLSGLMSWWEGRKVKKIEGPEVKVVPV</sequence>
<reference evidence="3" key="2">
    <citation type="submission" date="2020-05" db="EMBL/GenBank/DDBJ databases">
        <authorList>
            <person name="Kim H.-S."/>
            <person name="Proctor R.H."/>
            <person name="Brown D.W."/>
        </authorList>
    </citation>
    <scope>NUCLEOTIDE SEQUENCE</scope>
    <source>
        <strain evidence="3">NRRL 20472</strain>
    </source>
</reference>
<feature type="transmembrane region" description="Helical" evidence="2">
    <location>
        <begin position="333"/>
        <end position="355"/>
    </location>
</feature>
<dbReference type="PANTHER" id="PTHR35872:SF1">
    <property type="entry name" value="ALPHA-L-RHAMNOSIDASE C"/>
    <property type="match status" value="1"/>
</dbReference>
<keyword evidence="4" id="KW-1185">Reference proteome</keyword>
<feature type="transmembrane region" description="Helical" evidence="2">
    <location>
        <begin position="248"/>
        <end position="265"/>
    </location>
</feature>
<proteinExistence type="predicted"/>
<keyword evidence="2" id="KW-1133">Transmembrane helix</keyword>
<dbReference type="Pfam" id="PF11204">
    <property type="entry name" value="DUF2985"/>
    <property type="match status" value="1"/>
</dbReference>
<dbReference type="OrthoDB" id="6407410at2759"/>
<keyword evidence="2" id="KW-0812">Transmembrane</keyword>
<reference evidence="3" key="1">
    <citation type="journal article" date="2020" name="BMC Genomics">
        <title>Correction to: Identification and distribution of gene clusters required for synthesis of sphingolipid metabolism inhibitors in diverse species of the filamentous fungus Fusarium.</title>
        <authorList>
            <person name="Kim H.S."/>
            <person name="Lohmar J.M."/>
            <person name="Busman M."/>
            <person name="Brown D.W."/>
            <person name="Naumann T.A."/>
            <person name="Divon H.H."/>
            <person name="Lysoe E."/>
            <person name="Uhlig S."/>
            <person name="Proctor R.H."/>
        </authorList>
    </citation>
    <scope>NUCLEOTIDE SEQUENCE</scope>
    <source>
        <strain evidence="3">NRRL 20472</strain>
    </source>
</reference>
<feature type="region of interest" description="Disordered" evidence="1">
    <location>
        <begin position="1"/>
        <end position="28"/>
    </location>
</feature>
<dbReference type="InterPro" id="IPR021369">
    <property type="entry name" value="DUF2985"/>
</dbReference>
<comment type="caution">
    <text evidence="3">The sequence shown here is derived from an EMBL/GenBank/DDBJ whole genome shotgun (WGS) entry which is preliminary data.</text>
</comment>
<protein>
    <submittedName>
        <fullName evidence="3">Uncharacterized protein</fullName>
    </submittedName>
</protein>
<evidence type="ECO:0000256" key="2">
    <source>
        <dbReference type="SAM" id="Phobius"/>
    </source>
</evidence>
<gene>
    <name evidence="3" type="ORF">FSARC_8638</name>
</gene>
<accession>A0A8H4TSJ1</accession>
<feature type="region of interest" description="Disordered" evidence="1">
    <location>
        <begin position="135"/>
        <end position="157"/>
    </location>
</feature>
<feature type="transmembrane region" description="Helical" evidence="2">
    <location>
        <begin position="199"/>
        <end position="220"/>
    </location>
</feature>
<evidence type="ECO:0000313" key="4">
    <source>
        <dbReference type="Proteomes" id="UP000622797"/>
    </source>
</evidence>
<dbReference type="AlphaFoldDB" id="A0A8H4TSJ1"/>